<proteinExistence type="predicted"/>
<evidence type="ECO:0000313" key="3">
    <source>
        <dbReference type="Proteomes" id="UP000054560"/>
    </source>
</evidence>
<evidence type="ECO:0000313" key="2">
    <source>
        <dbReference type="EMBL" id="KNC77711.1"/>
    </source>
</evidence>
<organism evidence="2 3">
    <name type="scientific">Sphaeroforma arctica JP610</name>
    <dbReference type="NCBI Taxonomy" id="667725"/>
    <lineage>
        <taxon>Eukaryota</taxon>
        <taxon>Ichthyosporea</taxon>
        <taxon>Ichthyophonida</taxon>
        <taxon>Sphaeroforma</taxon>
    </lineage>
</organism>
<name>A0A0L0FMJ0_9EUKA</name>
<protein>
    <submittedName>
        <fullName evidence="2">Uncharacterized protein</fullName>
    </submittedName>
</protein>
<gene>
    <name evidence="2" type="ORF">SARC_09837</name>
</gene>
<dbReference type="GeneID" id="25910341"/>
<dbReference type="AlphaFoldDB" id="A0A0L0FMJ0"/>
<reference evidence="2 3" key="1">
    <citation type="submission" date="2011-02" db="EMBL/GenBank/DDBJ databases">
        <title>The Genome Sequence of Sphaeroforma arctica JP610.</title>
        <authorList>
            <consortium name="The Broad Institute Genome Sequencing Platform"/>
            <person name="Russ C."/>
            <person name="Cuomo C."/>
            <person name="Young S.K."/>
            <person name="Zeng Q."/>
            <person name="Gargeya S."/>
            <person name="Alvarado L."/>
            <person name="Berlin A."/>
            <person name="Chapman S.B."/>
            <person name="Chen Z."/>
            <person name="Freedman E."/>
            <person name="Gellesch M."/>
            <person name="Goldberg J."/>
            <person name="Griggs A."/>
            <person name="Gujja S."/>
            <person name="Heilman E."/>
            <person name="Heiman D."/>
            <person name="Howarth C."/>
            <person name="Mehta T."/>
            <person name="Neiman D."/>
            <person name="Pearson M."/>
            <person name="Roberts A."/>
            <person name="Saif S."/>
            <person name="Shea T."/>
            <person name="Shenoy N."/>
            <person name="Sisk P."/>
            <person name="Stolte C."/>
            <person name="Sykes S."/>
            <person name="White J."/>
            <person name="Yandava C."/>
            <person name="Burger G."/>
            <person name="Gray M.W."/>
            <person name="Holland P.W.H."/>
            <person name="King N."/>
            <person name="Lang F.B.F."/>
            <person name="Roger A.J."/>
            <person name="Ruiz-Trillo I."/>
            <person name="Haas B."/>
            <person name="Nusbaum C."/>
            <person name="Birren B."/>
        </authorList>
    </citation>
    <scope>NUCLEOTIDE SEQUENCE [LARGE SCALE GENOMIC DNA]</scope>
    <source>
        <strain evidence="2 3">JP610</strain>
    </source>
</reference>
<feature type="region of interest" description="Disordered" evidence="1">
    <location>
        <begin position="145"/>
        <end position="183"/>
    </location>
</feature>
<dbReference type="RefSeq" id="XP_014151613.1">
    <property type="nucleotide sequence ID" value="XM_014296138.1"/>
</dbReference>
<dbReference type="Proteomes" id="UP000054560">
    <property type="component" value="Unassembled WGS sequence"/>
</dbReference>
<sequence length="183" mass="20616">MDGPLESGSVSTGFPDWQGQFFVGYVRKGSYQIHFMQHASGRRNIQLQDLQAHQKREEASLIQETAEDELGMKVLPKVHSGGSMSRLTAGHLMRRHDHTFEETARFVEQQIIPWRWPRHLTVDEDILLMAGMVGQAVLMRSTPYKKAGTKGTTPWREDLGDRVTPDFLEPESTNADRKGVGAG</sequence>
<dbReference type="EMBL" id="KQ242654">
    <property type="protein sequence ID" value="KNC77711.1"/>
    <property type="molecule type" value="Genomic_DNA"/>
</dbReference>
<keyword evidence="3" id="KW-1185">Reference proteome</keyword>
<feature type="compositionally biased region" description="Basic and acidic residues" evidence="1">
    <location>
        <begin position="155"/>
        <end position="164"/>
    </location>
</feature>
<feature type="compositionally biased region" description="Basic and acidic residues" evidence="1">
    <location>
        <begin position="174"/>
        <end position="183"/>
    </location>
</feature>
<accession>A0A0L0FMJ0</accession>
<evidence type="ECO:0000256" key="1">
    <source>
        <dbReference type="SAM" id="MobiDB-lite"/>
    </source>
</evidence>